<dbReference type="Pfam" id="PF00443">
    <property type="entry name" value="UCH"/>
    <property type="match status" value="1"/>
</dbReference>
<dbReference type="InterPro" id="IPR038765">
    <property type="entry name" value="Papain-like_cys_pep_sf"/>
</dbReference>
<dbReference type="PROSITE" id="PS00973">
    <property type="entry name" value="USP_2"/>
    <property type="match status" value="1"/>
</dbReference>
<feature type="region of interest" description="Disordered" evidence="2">
    <location>
        <begin position="31"/>
        <end position="53"/>
    </location>
</feature>
<dbReference type="GO" id="GO:0004843">
    <property type="term" value="F:cysteine-type deubiquitinase activity"/>
    <property type="evidence" value="ECO:0007669"/>
    <property type="project" value="InterPro"/>
</dbReference>
<dbReference type="Proteomes" id="UP000479710">
    <property type="component" value="Unassembled WGS sequence"/>
</dbReference>
<dbReference type="PANTHER" id="PTHR24006:SF807">
    <property type="entry name" value="OS08G0527100 PROTEIN"/>
    <property type="match status" value="1"/>
</dbReference>
<protein>
    <recommendedName>
        <fullName evidence="3">USP domain-containing protein</fullName>
    </recommendedName>
</protein>
<feature type="compositionally biased region" description="Polar residues" evidence="2">
    <location>
        <begin position="42"/>
        <end position="53"/>
    </location>
</feature>
<name>A0A6G1CDB8_9ORYZ</name>
<gene>
    <name evidence="4" type="ORF">E2562_001833</name>
</gene>
<dbReference type="InterPro" id="IPR018200">
    <property type="entry name" value="USP_CS"/>
</dbReference>
<evidence type="ECO:0000313" key="5">
    <source>
        <dbReference type="Proteomes" id="UP000479710"/>
    </source>
</evidence>
<dbReference type="InterPro" id="IPR001394">
    <property type="entry name" value="Peptidase_C19_UCH"/>
</dbReference>
<dbReference type="InterPro" id="IPR028889">
    <property type="entry name" value="USP"/>
</dbReference>
<dbReference type="GO" id="GO:0005829">
    <property type="term" value="C:cytosol"/>
    <property type="evidence" value="ECO:0007669"/>
    <property type="project" value="TreeGrafter"/>
</dbReference>
<dbReference type="EMBL" id="SPHZ02000009">
    <property type="protein sequence ID" value="KAF0898189.1"/>
    <property type="molecule type" value="Genomic_DNA"/>
</dbReference>
<evidence type="ECO:0000313" key="4">
    <source>
        <dbReference type="EMBL" id="KAF0898189.1"/>
    </source>
</evidence>
<evidence type="ECO:0000256" key="2">
    <source>
        <dbReference type="SAM" id="MobiDB-lite"/>
    </source>
</evidence>
<dbReference type="GO" id="GO:0005634">
    <property type="term" value="C:nucleus"/>
    <property type="evidence" value="ECO:0007669"/>
    <property type="project" value="TreeGrafter"/>
</dbReference>
<dbReference type="PANTHER" id="PTHR24006">
    <property type="entry name" value="UBIQUITIN CARBOXYL-TERMINAL HYDROLASE"/>
    <property type="match status" value="1"/>
</dbReference>
<dbReference type="GO" id="GO:0016579">
    <property type="term" value="P:protein deubiquitination"/>
    <property type="evidence" value="ECO:0007669"/>
    <property type="project" value="InterPro"/>
</dbReference>
<dbReference type="AlphaFoldDB" id="A0A6G1CDB8"/>
<dbReference type="SUPFAM" id="SSF54001">
    <property type="entry name" value="Cysteine proteinases"/>
    <property type="match status" value="1"/>
</dbReference>
<comment type="caution">
    <text evidence="4">The sequence shown here is derived from an EMBL/GenBank/DDBJ whole genome shotgun (WGS) entry which is preliminary data.</text>
</comment>
<comment type="similarity">
    <text evidence="1">Belongs to the peptidase C19 family.</text>
</comment>
<dbReference type="OrthoDB" id="2020758at2759"/>
<dbReference type="Gene3D" id="3.90.70.10">
    <property type="entry name" value="Cysteine proteinases"/>
    <property type="match status" value="1"/>
</dbReference>
<keyword evidence="5" id="KW-1185">Reference proteome</keyword>
<feature type="domain" description="USP" evidence="3">
    <location>
        <begin position="1"/>
        <end position="294"/>
    </location>
</feature>
<proteinExistence type="inferred from homology"/>
<evidence type="ECO:0000259" key="3">
    <source>
        <dbReference type="PROSITE" id="PS50235"/>
    </source>
</evidence>
<dbReference type="PROSITE" id="PS50235">
    <property type="entry name" value="USP_3"/>
    <property type="match status" value="1"/>
</dbReference>
<sequence>MIEWNCGKCSKVAQKPGVILGKYSEPILPSTKEDTTVGVGDQNGQSEKITCQNEQSSKLEVECTSSSSQPHGSGSQHQVMLTVDSISKGNTPGTISGEQDLASDNIRNKNSECHEGVEEAAPSCAPAEKHAKLLSGQDQNASTLDEGRGEQVKLDHSAHQVEENQNKQKHKNEGAIQTRLFHKLPPVFTIHLMRYLGPDKVVGHVSFKEILDLGLFVDPSSEDKDNSSYRLVGVVEHQGPGRNAGHYVAYVRPSHPQQTYGSFSWFCASDENIKDISLEEVLKCEAYLLFYERMEVGSYCFEPIDLHDLH</sequence>
<reference evidence="4 5" key="1">
    <citation type="submission" date="2019-11" db="EMBL/GenBank/DDBJ databases">
        <title>Whole genome sequence of Oryza granulata.</title>
        <authorList>
            <person name="Li W."/>
        </authorList>
    </citation>
    <scope>NUCLEOTIDE SEQUENCE [LARGE SCALE GENOMIC DNA]</scope>
    <source>
        <strain evidence="5">cv. Menghai</strain>
        <tissue evidence="4">Leaf</tissue>
    </source>
</reference>
<dbReference type="InterPro" id="IPR050164">
    <property type="entry name" value="Peptidase_C19"/>
</dbReference>
<evidence type="ECO:0000256" key="1">
    <source>
        <dbReference type="ARBA" id="ARBA00009085"/>
    </source>
</evidence>
<organism evidence="4 5">
    <name type="scientific">Oryza meyeriana var. granulata</name>
    <dbReference type="NCBI Taxonomy" id="110450"/>
    <lineage>
        <taxon>Eukaryota</taxon>
        <taxon>Viridiplantae</taxon>
        <taxon>Streptophyta</taxon>
        <taxon>Embryophyta</taxon>
        <taxon>Tracheophyta</taxon>
        <taxon>Spermatophyta</taxon>
        <taxon>Magnoliopsida</taxon>
        <taxon>Liliopsida</taxon>
        <taxon>Poales</taxon>
        <taxon>Poaceae</taxon>
        <taxon>BOP clade</taxon>
        <taxon>Oryzoideae</taxon>
        <taxon>Oryzeae</taxon>
        <taxon>Oryzinae</taxon>
        <taxon>Oryza</taxon>
        <taxon>Oryza meyeriana</taxon>
    </lineage>
</organism>
<dbReference type="FunFam" id="3.90.70.10:FF:000276">
    <property type="entry name" value="Ubiquitinyl hydrolase 1"/>
    <property type="match status" value="1"/>
</dbReference>
<accession>A0A6G1CDB8</accession>